<dbReference type="Proteomes" id="UP001595872">
    <property type="component" value="Unassembled WGS sequence"/>
</dbReference>
<protein>
    <submittedName>
        <fullName evidence="2">ABC transporter permease</fullName>
    </submittedName>
</protein>
<keyword evidence="1" id="KW-0812">Transmembrane</keyword>
<feature type="transmembrane region" description="Helical" evidence="1">
    <location>
        <begin position="221"/>
        <end position="242"/>
    </location>
</feature>
<proteinExistence type="predicted"/>
<keyword evidence="1" id="KW-1133">Transmembrane helix</keyword>
<feature type="transmembrane region" description="Helical" evidence="1">
    <location>
        <begin position="104"/>
        <end position="124"/>
    </location>
</feature>
<accession>A0ABV9U3M1</accession>
<dbReference type="EMBL" id="JBHSIT010000008">
    <property type="protein sequence ID" value="MFC4910824.1"/>
    <property type="molecule type" value="Genomic_DNA"/>
</dbReference>
<feature type="transmembrane region" description="Helical" evidence="1">
    <location>
        <begin position="69"/>
        <end position="92"/>
    </location>
</feature>
<evidence type="ECO:0000313" key="2">
    <source>
        <dbReference type="EMBL" id="MFC4910824.1"/>
    </source>
</evidence>
<keyword evidence="1" id="KW-0472">Membrane</keyword>
<feature type="transmembrane region" description="Helical" evidence="1">
    <location>
        <begin position="144"/>
        <end position="162"/>
    </location>
</feature>
<keyword evidence="3" id="KW-1185">Reference proteome</keyword>
<feature type="transmembrane region" description="Helical" evidence="1">
    <location>
        <begin position="169"/>
        <end position="190"/>
    </location>
</feature>
<evidence type="ECO:0000313" key="3">
    <source>
        <dbReference type="Proteomes" id="UP001595872"/>
    </source>
</evidence>
<reference evidence="3" key="1">
    <citation type="journal article" date="2019" name="Int. J. Syst. Evol. Microbiol.">
        <title>The Global Catalogue of Microorganisms (GCM) 10K type strain sequencing project: providing services to taxonomists for standard genome sequencing and annotation.</title>
        <authorList>
            <consortium name="The Broad Institute Genomics Platform"/>
            <consortium name="The Broad Institute Genome Sequencing Center for Infectious Disease"/>
            <person name="Wu L."/>
            <person name="Ma J."/>
        </authorList>
    </citation>
    <scope>NUCLEOTIDE SEQUENCE [LARGE SCALE GENOMIC DNA]</scope>
    <source>
        <strain evidence="3">KLKA75</strain>
    </source>
</reference>
<name>A0ABV9U3M1_9ACTN</name>
<feature type="transmembrane region" description="Helical" evidence="1">
    <location>
        <begin position="20"/>
        <end position="39"/>
    </location>
</feature>
<evidence type="ECO:0000256" key="1">
    <source>
        <dbReference type="SAM" id="Phobius"/>
    </source>
</evidence>
<comment type="caution">
    <text evidence="2">The sequence shown here is derived from an EMBL/GenBank/DDBJ whole genome shotgun (WGS) entry which is preliminary data.</text>
</comment>
<sequence length="247" mass="25382">MIDAVRAEFVKLRSLRGPRVALALVPMISVGVGALDGWSGRQALDSHDPSIRPDFTAQQAGFDGVQYGMLALIVFGVLAVSGDPLGPALLAVPRRARFHAAKMIAVAVVALPVVAFSVIVSDLATQLALGRHGTSLGADGVPRSLAGAVLHLTLMCLLAAGCTMVTRTALVPLAVLLPLVTVGSQLMTVAQSSRFAANLLPDRAGAQLLTVRPGEDALGPLLGGAVLLAWTAAAVLGGLLALRRRDV</sequence>
<dbReference type="RefSeq" id="WP_378259478.1">
    <property type="nucleotide sequence ID" value="NZ_JBHSIT010000008.1"/>
</dbReference>
<gene>
    <name evidence="2" type="ORF">ACFPCY_26160</name>
</gene>
<organism evidence="2 3">
    <name type="scientific">Actinomadura gamaensis</name>
    <dbReference type="NCBI Taxonomy" id="1763541"/>
    <lineage>
        <taxon>Bacteria</taxon>
        <taxon>Bacillati</taxon>
        <taxon>Actinomycetota</taxon>
        <taxon>Actinomycetes</taxon>
        <taxon>Streptosporangiales</taxon>
        <taxon>Thermomonosporaceae</taxon>
        <taxon>Actinomadura</taxon>
    </lineage>
</organism>